<keyword evidence="10" id="KW-1185">Reference proteome</keyword>
<gene>
    <name evidence="9" type="ORF">CSUI_004062</name>
</gene>
<keyword evidence="6 7" id="KW-0472">Membrane</keyword>
<dbReference type="VEuPathDB" id="ToxoDB:CSUI_004062"/>
<evidence type="ECO:0000256" key="1">
    <source>
        <dbReference type="ARBA" id="ARBA00004141"/>
    </source>
</evidence>
<comment type="subcellular location">
    <subcellularLocation>
        <location evidence="1">Membrane</location>
        <topology evidence="1">Multi-pass membrane protein</topology>
    </subcellularLocation>
</comment>
<dbReference type="PANTHER" id="PTHR10766:SF111">
    <property type="entry name" value="TRANSMEMBRANE 9 SUPERFAMILY MEMBER 2"/>
    <property type="match status" value="1"/>
</dbReference>
<feature type="transmembrane region" description="Helical" evidence="7">
    <location>
        <begin position="608"/>
        <end position="627"/>
    </location>
</feature>
<evidence type="ECO:0000256" key="4">
    <source>
        <dbReference type="ARBA" id="ARBA00022729"/>
    </source>
</evidence>
<feature type="transmembrane region" description="Helical" evidence="7">
    <location>
        <begin position="413"/>
        <end position="432"/>
    </location>
</feature>
<accession>A0A2C6L2H6</accession>
<organism evidence="9 10">
    <name type="scientific">Cystoisospora suis</name>
    <dbReference type="NCBI Taxonomy" id="483139"/>
    <lineage>
        <taxon>Eukaryota</taxon>
        <taxon>Sar</taxon>
        <taxon>Alveolata</taxon>
        <taxon>Apicomplexa</taxon>
        <taxon>Conoidasida</taxon>
        <taxon>Coccidia</taxon>
        <taxon>Eucoccidiorida</taxon>
        <taxon>Eimeriorina</taxon>
        <taxon>Sarcocystidae</taxon>
        <taxon>Cystoisospora</taxon>
    </lineage>
</organism>
<reference evidence="9 10" key="1">
    <citation type="journal article" date="2017" name="Int. J. Parasitol.">
        <title>The genome of the protozoan parasite Cystoisospora suis and a reverse vaccinology approach to identify vaccine candidates.</title>
        <authorList>
            <person name="Palmieri N."/>
            <person name="Shrestha A."/>
            <person name="Ruttkowski B."/>
            <person name="Beck T."/>
            <person name="Vogl C."/>
            <person name="Tomley F."/>
            <person name="Blake D.P."/>
            <person name="Joachim A."/>
        </authorList>
    </citation>
    <scope>NUCLEOTIDE SEQUENCE [LARGE SCALE GENOMIC DNA]</scope>
    <source>
        <strain evidence="9 10">Wien I</strain>
    </source>
</reference>
<evidence type="ECO:0000256" key="5">
    <source>
        <dbReference type="ARBA" id="ARBA00022989"/>
    </source>
</evidence>
<proteinExistence type="inferred from homology"/>
<keyword evidence="4" id="KW-0732">Signal</keyword>
<feature type="transmembrane region" description="Helical" evidence="7">
    <location>
        <begin position="453"/>
        <end position="473"/>
    </location>
</feature>
<dbReference type="OrthoDB" id="1666796at2759"/>
<dbReference type="Pfam" id="PF02990">
    <property type="entry name" value="EMP70"/>
    <property type="match status" value="1"/>
</dbReference>
<dbReference type="GO" id="GO:0016020">
    <property type="term" value="C:membrane"/>
    <property type="evidence" value="ECO:0007669"/>
    <property type="project" value="UniProtKB-SubCell"/>
</dbReference>
<name>A0A2C6L2H6_9APIC</name>
<feature type="transmembrane region" description="Helical" evidence="7">
    <location>
        <begin position="379"/>
        <end position="407"/>
    </location>
</feature>
<feature type="transmembrane region" description="Helical" evidence="7">
    <location>
        <begin position="639"/>
        <end position="668"/>
    </location>
</feature>
<feature type="transmembrane region" description="Helical" evidence="7">
    <location>
        <begin position="485"/>
        <end position="508"/>
    </location>
</feature>
<feature type="region of interest" description="Disordered" evidence="8">
    <location>
        <begin position="222"/>
        <end position="267"/>
    </location>
</feature>
<evidence type="ECO:0000256" key="6">
    <source>
        <dbReference type="ARBA" id="ARBA00023136"/>
    </source>
</evidence>
<feature type="transmembrane region" description="Helical" evidence="7">
    <location>
        <begin position="313"/>
        <end position="338"/>
    </location>
</feature>
<evidence type="ECO:0000256" key="3">
    <source>
        <dbReference type="ARBA" id="ARBA00022692"/>
    </source>
</evidence>
<protein>
    <recommendedName>
        <fullName evidence="7">Transmembrane 9 superfamily member</fullName>
    </recommendedName>
</protein>
<keyword evidence="3 7" id="KW-0812">Transmembrane</keyword>
<sequence length="678" mass="76112">MSSIPLTPGRSSPSAGVVRSAFFLFLSVVSFLVVYSEGYVPGIAPTDYVAGQAVEVQIASLQSVQGVLPVDPYQASSPYCLPKKIEVEEHNLGQILMSDRVKNTSYELEFLQNASCKVLCRDQKLGEAQKDFLQRLIKENYQIQLIVDQLYALLRHYRVDGSSAFSFGTPVGFQKGDDFFVHNHFRMLLYYHSNNDSSGQEVHRIVGFEIVPSSIQHIETGDGRVLCGPPSSPSESPSVSGAVNSGDETSSKEGEDSSSSSVPAPSARVTDQPFILGTNDKITFTYDVIWQHSNTPWSQRWDAYLKNAKDNPIIHWFSIVNSLVVVLLLSGIVAMILLRVLYRDIAKYNELLVDEEDVEETGWKLLHGDVFRKPVHSTILAALAGSGMQLVGMAFVTVIFAGLGVFSPSYRGSLLQTMLLLWTFMGAAAGYTSARLYKMFKSTNWKMTTIRTALVFPGVVFAVFFFLNLVLWMQRSSAAVSFSALVFLLLLWFGISTPLVFLGAYLGFKQQPISLPVRINKIPRQIPHQPWFMQPTLCCIVGGALPFGAMFTELFFLFSSIWQHRFYYLFGFLFLVLVILCVTCAEISITFVYFQLVCEDYLWWWRSFFCSASSGFYVLLYAVYYYHSRLKLTHATGTLIYFGYSFIMAYACFILTGAIGFTASFFFLRKIYGSIKVD</sequence>
<comment type="caution">
    <text evidence="9">The sequence shown here is derived from an EMBL/GenBank/DDBJ whole genome shotgun (WGS) entry which is preliminary data.</text>
</comment>
<dbReference type="GO" id="GO:0072657">
    <property type="term" value="P:protein localization to membrane"/>
    <property type="evidence" value="ECO:0007669"/>
    <property type="project" value="TreeGrafter"/>
</dbReference>
<dbReference type="AlphaFoldDB" id="A0A2C6L2H6"/>
<dbReference type="Proteomes" id="UP000221165">
    <property type="component" value="Unassembled WGS sequence"/>
</dbReference>
<dbReference type="PANTHER" id="PTHR10766">
    <property type="entry name" value="TRANSMEMBRANE 9 SUPERFAMILY PROTEIN"/>
    <property type="match status" value="1"/>
</dbReference>
<evidence type="ECO:0000313" key="10">
    <source>
        <dbReference type="Proteomes" id="UP000221165"/>
    </source>
</evidence>
<evidence type="ECO:0000256" key="7">
    <source>
        <dbReference type="RuleBase" id="RU363079"/>
    </source>
</evidence>
<comment type="similarity">
    <text evidence="2 7">Belongs to the nonaspanin (TM9SF) (TC 9.A.2) family.</text>
</comment>
<dbReference type="RefSeq" id="XP_067923759.1">
    <property type="nucleotide sequence ID" value="XM_068064257.1"/>
</dbReference>
<feature type="compositionally biased region" description="Low complexity" evidence="8">
    <location>
        <begin position="233"/>
        <end position="248"/>
    </location>
</feature>
<dbReference type="GO" id="GO:0005737">
    <property type="term" value="C:cytoplasm"/>
    <property type="evidence" value="ECO:0007669"/>
    <property type="project" value="UniProtKB-ARBA"/>
</dbReference>
<evidence type="ECO:0000313" key="9">
    <source>
        <dbReference type="EMBL" id="PHJ22082.1"/>
    </source>
</evidence>
<keyword evidence="5 7" id="KW-1133">Transmembrane helix</keyword>
<feature type="transmembrane region" description="Helical" evidence="7">
    <location>
        <begin position="568"/>
        <end position="596"/>
    </location>
</feature>
<evidence type="ECO:0000256" key="2">
    <source>
        <dbReference type="ARBA" id="ARBA00005227"/>
    </source>
</evidence>
<dbReference type="EMBL" id="MIGC01001829">
    <property type="protein sequence ID" value="PHJ22082.1"/>
    <property type="molecule type" value="Genomic_DNA"/>
</dbReference>
<dbReference type="GeneID" id="94427468"/>
<dbReference type="InterPro" id="IPR004240">
    <property type="entry name" value="EMP70"/>
</dbReference>
<evidence type="ECO:0000256" key="8">
    <source>
        <dbReference type="SAM" id="MobiDB-lite"/>
    </source>
</evidence>
<feature type="transmembrane region" description="Helical" evidence="7">
    <location>
        <begin position="537"/>
        <end position="562"/>
    </location>
</feature>